<dbReference type="Proteomes" id="UP001629536">
    <property type="component" value="Unassembled WGS sequence"/>
</dbReference>
<name>A0ABW9F553_9FIRM</name>
<dbReference type="PANTHER" id="PTHR43649:SF17">
    <property type="entry name" value="ABC TRANSPORTER SOLUTE BINDING PROTEIN-SUGAR TRANSPORT"/>
    <property type="match status" value="1"/>
</dbReference>
<feature type="signal peptide" evidence="1">
    <location>
        <begin position="1"/>
        <end position="19"/>
    </location>
</feature>
<keyword evidence="1" id="KW-0732">Signal</keyword>
<keyword evidence="3" id="KW-1185">Reference proteome</keyword>
<evidence type="ECO:0008006" key="4">
    <source>
        <dbReference type="Google" id="ProtNLM"/>
    </source>
</evidence>
<dbReference type="InterPro" id="IPR050490">
    <property type="entry name" value="Bact_solute-bd_prot1"/>
</dbReference>
<accession>A0ABW9F553</accession>
<evidence type="ECO:0000313" key="2">
    <source>
        <dbReference type="EMBL" id="MFM1524574.1"/>
    </source>
</evidence>
<sequence>MKKIIASLLALVLVFGLVACGQKKDETKKEGEKKETPTITYLVHAAGKDKDKVAEKINERLAELKANYKIKFIAFSWGDYETKIGLLARGADKETFDLATTASWLGPFKTLVADNGLLDLNPYLEKNAPKLAKALTDAQKAGASIDGKLYGIQTIIDKAPMARDMFIWNVKELEKIGMKADDVKKITDIQGLEPVLKAYKEKFPEKTPMRGDVWAERRLDNFIRTKSDGTYTVENYLASPELKAKFELVAKYRDAGYLGKESGTENDPLKETQKQPDQWLVSRGEGEPGSEATWTDQNKTPVVAVPIAEDNVLYNENVQGKLTSVYAHTKYPEQAVNFIELARFDEKIQNLLAWGIEGTHYNVKDGRAVPVDKQEGWNPWRNQWSNDVRIPEPAGADINSPEMQKKIEEYVKPIVPAADLGFNPSKDLQTKISNVLAARDGLADLQNGRMDVYEEFVKRVKDAGADEVVKELKAEFDAWYAKNHK</sequence>
<protein>
    <recommendedName>
        <fullName evidence="4">Extracellular solute-binding protein</fullName>
    </recommendedName>
</protein>
<organism evidence="2 3">
    <name type="scientific">Helcococcus bovis</name>
    <dbReference type="NCBI Taxonomy" id="3153252"/>
    <lineage>
        <taxon>Bacteria</taxon>
        <taxon>Bacillati</taxon>
        <taxon>Bacillota</taxon>
        <taxon>Tissierellia</taxon>
        <taxon>Tissierellales</taxon>
        <taxon>Peptoniphilaceae</taxon>
        <taxon>Helcococcus</taxon>
    </lineage>
</organism>
<dbReference type="SUPFAM" id="SSF53850">
    <property type="entry name" value="Periplasmic binding protein-like II"/>
    <property type="match status" value="1"/>
</dbReference>
<feature type="chain" id="PRO_5046167325" description="Extracellular solute-binding protein" evidence="1">
    <location>
        <begin position="20"/>
        <end position="485"/>
    </location>
</feature>
<dbReference type="RefSeq" id="WP_408126345.1">
    <property type="nucleotide sequence ID" value="NZ_JBFNFH010000004.1"/>
</dbReference>
<evidence type="ECO:0000313" key="3">
    <source>
        <dbReference type="Proteomes" id="UP001629536"/>
    </source>
</evidence>
<proteinExistence type="predicted"/>
<dbReference type="Gene3D" id="3.40.190.10">
    <property type="entry name" value="Periplasmic binding protein-like II"/>
    <property type="match status" value="2"/>
</dbReference>
<dbReference type="EMBL" id="JBFNFH010000004">
    <property type="protein sequence ID" value="MFM1524574.1"/>
    <property type="molecule type" value="Genomic_DNA"/>
</dbReference>
<evidence type="ECO:0000256" key="1">
    <source>
        <dbReference type="SAM" id="SignalP"/>
    </source>
</evidence>
<reference evidence="2 3" key="1">
    <citation type="journal article" date="2024" name="Front. Microbiol.">
        <title>Pangenomic and biochemical analyses of Helcococcus ovis reveal widespread tetracycline resistance and a novel bacterial species, Helcococcus bovis.</title>
        <authorList>
            <person name="Cunha F."/>
            <person name="Zhai Y."/>
            <person name="Casaro S."/>
            <person name="Jones K.L."/>
            <person name="Hernandez M."/>
            <person name="Bisinotto R.S."/>
            <person name="Kariyawasam S."/>
            <person name="Brown M.B."/>
            <person name="Phillips A."/>
            <person name="Jeong K.C."/>
            <person name="Galvao K.N."/>
        </authorList>
    </citation>
    <scope>NUCLEOTIDE SEQUENCE [LARGE SCALE GENOMIC DNA]</scope>
    <source>
        <strain evidence="2 3">KG197</strain>
    </source>
</reference>
<dbReference type="PANTHER" id="PTHR43649">
    <property type="entry name" value="ARABINOSE-BINDING PROTEIN-RELATED"/>
    <property type="match status" value="1"/>
</dbReference>
<dbReference type="PROSITE" id="PS51257">
    <property type="entry name" value="PROKAR_LIPOPROTEIN"/>
    <property type="match status" value="1"/>
</dbReference>
<comment type="caution">
    <text evidence="2">The sequence shown here is derived from an EMBL/GenBank/DDBJ whole genome shotgun (WGS) entry which is preliminary data.</text>
</comment>
<gene>
    <name evidence="2" type="ORF">ABGF40_02700</name>
</gene>